<dbReference type="Proteomes" id="UP000664534">
    <property type="component" value="Unassembled WGS sequence"/>
</dbReference>
<evidence type="ECO:0000313" key="3">
    <source>
        <dbReference type="Proteomes" id="UP000664534"/>
    </source>
</evidence>
<comment type="caution">
    <text evidence="2">The sequence shown here is derived from an EMBL/GenBank/DDBJ whole genome shotgun (WGS) entry which is preliminary data.</text>
</comment>
<organism evidence="2 3">
    <name type="scientific">Imshaugia aleurites</name>
    <dbReference type="NCBI Taxonomy" id="172621"/>
    <lineage>
        <taxon>Eukaryota</taxon>
        <taxon>Fungi</taxon>
        <taxon>Dikarya</taxon>
        <taxon>Ascomycota</taxon>
        <taxon>Pezizomycotina</taxon>
        <taxon>Lecanoromycetes</taxon>
        <taxon>OSLEUM clade</taxon>
        <taxon>Lecanoromycetidae</taxon>
        <taxon>Lecanorales</taxon>
        <taxon>Lecanorineae</taxon>
        <taxon>Parmeliaceae</taxon>
        <taxon>Imshaugia</taxon>
    </lineage>
</organism>
<feature type="region of interest" description="Disordered" evidence="1">
    <location>
        <begin position="187"/>
        <end position="221"/>
    </location>
</feature>
<keyword evidence="3" id="KW-1185">Reference proteome</keyword>
<dbReference type="EMBL" id="CAJPDT010000148">
    <property type="protein sequence ID" value="CAF9941415.1"/>
    <property type="molecule type" value="Genomic_DNA"/>
</dbReference>
<proteinExistence type="predicted"/>
<sequence>MAYDYDDLPVDGCVMGQLCWWILLNTQHSDLADHPLIPIFLSPSTAPYYTRYNYDETNVSSVPIICGVSSATSINAYGALFILEQTEAQTVGGVNTAAVSDRQPAITASAAAVTVTQSTSPGSTTSPPTPSAGSGTAPAATYSKAAGRSGGLAVGSEIGSIVGAICGAIALAVSVHFGWRGLEKRNEDKEKNMVAKEEAEKAAQGQPMLSTWSTAHDWDES</sequence>
<gene>
    <name evidence="2" type="ORF">IMSHALPRED_002565</name>
</gene>
<accession>A0A8H3J6A4</accession>
<evidence type="ECO:0000313" key="2">
    <source>
        <dbReference type="EMBL" id="CAF9941415.1"/>
    </source>
</evidence>
<feature type="compositionally biased region" description="Basic and acidic residues" evidence="1">
    <location>
        <begin position="187"/>
        <end position="201"/>
    </location>
</feature>
<feature type="region of interest" description="Disordered" evidence="1">
    <location>
        <begin position="110"/>
        <end position="140"/>
    </location>
</feature>
<evidence type="ECO:0000256" key="1">
    <source>
        <dbReference type="SAM" id="MobiDB-lite"/>
    </source>
</evidence>
<name>A0A8H3J6A4_9LECA</name>
<dbReference type="OrthoDB" id="10527719at2759"/>
<reference evidence="2" key="1">
    <citation type="submission" date="2021-03" db="EMBL/GenBank/DDBJ databases">
        <authorList>
            <person name="Tagirdzhanova G."/>
        </authorList>
    </citation>
    <scope>NUCLEOTIDE SEQUENCE</scope>
</reference>
<protein>
    <submittedName>
        <fullName evidence="2">Uncharacterized protein</fullName>
    </submittedName>
</protein>
<dbReference type="AlphaFoldDB" id="A0A8H3J6A4"/>